<dbReference type="InterPro" id="IPR019250">
    <property type="entry name" value="DUF2227_metal-bd"/>
</dbReference>
<dbReference type="EMBL" id="JACHGW010000003">
    <property type="protein sequence ID" value="MBB6051928.1"/>
    <property type="molecule type" value="Genomic_DNA"/>
</dbReference>
<gene>
    <name evidence="2" type="ORF">HNQ39_003738</name>
</gene>
<name>A0A7W9STV3_ARMRO</name>
<dbReference type="PANTHER" id="PTHR39085:SF1">
    <property type="entry name" value="SLL0924 PROTEIN"/>
    <property type="match status" value="1"/>
</dbReference>
<accession>A0A7W9STV3</accession>
<proteinExistence type="predicted"/>
<dbReference type="Pfam" id="PF09988">
    <property type="entry name" value="DUF2227"/>
    <property type="match status" value="1"/>
</dbReference>
<evidence type="ECO:0000313" key="2">
    <source>
        <dbReference type="EMBL" id="MBB6051928.1"/>
    </source>
</evidence>
<protein>
    <submittedName>
        <fullName evidence="2">Putative metal-binding protein</fullName>
    </submittedName>
</protein>
<keyword evidence="3" id="KW-1185">Reference proteome</keyword>
<reference evidence="2 3" key="1">
    <citation type="submission" date="2020-08" db="EMBL/GenBank/DDBJ databases">
        <title>Genomic Encyclopedia of Type Strains, Phase IV (KMG-IV): sequencing the most valuable type-strain genomes for metagenomic binning, comparative biology and taxonomic classification.</title>
        <authorList>
            <person name="Goeker M."/>
        </authorList>
    </citation>
    <scope>NUCLEOTIDE SEQUENCE [LARGE SCALE GENOMIC DNA]</scope>
    <source>
        <strain evidence="2 3">DSM 23562</strain>
    </source>
</reference>
<keyword evidence="1" id="KW-1133">Transmembrane helix</keyword>
<feature type="transmembrane region" description="Helical" evidence="1">
    <location>
        <begin position="144"/>
        <end position="167"/>
    </location>
</feature>
<feature type="transmembrane region" description="Helical" evidence="1">
    <location>
        <begin position="95"/>
        <end position="113"/>
    </location>
</feature>
<keyword evidence="1" id="KW-0472">Membrane</keyword>
<dbReference type="PANTHER" id="PTHR39085">
    <property type="entry name" value="SLL0924 PROTEIN"/>
    <property type="match status" value="1"/>
</dbReference>
<evidence type="ECO:0000313" key="3">
    <source>
        <dbReference type="Proteomes" id="UP000520814"/>
    </source>
</evidence>
<keyword evidence="1" id="KW-0812">Transmembrane</keyword>
<dbReference type="AlphaFoldDB" id="A0A7W9STV3"/>
<dbReference type="Proteomes" id="UP000520814">
    <property type="component" value="Unassembled WGS sequence"/>
</dbReference>
<organism evidence="2 3">
    <name type="scientific">Armatimonas rosea</name>
    <dbReference type="NCBI Taxonomy" id="685828"/>
    <lineage>
        <taxon>Bacteria</taxon>
        <taxon>Bacillati</taxon>
        <taxon>Armatimonadota</taxon>
        <taxon>Armatimonadia</taxon>
        <taxon>Armatimonadales</taxon>
        <taxon>Armatimonadaceae</taxon>
        <taxon>Armatimonas</taxon>
    </lineage>
</organism>
<sequence length="171" mass="19453">MPSGKVHDRITAIGAGLAVPVWWYLTPAPQDWKIAATLVVATLFSGWMLSPDLDLDSSIYRRWGPLRFLWYPYQKFVPHRSWVSHSWLLSPLMRVGYLMGMVWLLAWAVLWGIRQASGLGPGAPERTPWDLCQDIYAHNPRATIMALVGLIFGTALHTGADTIYSFMKRRR</sequence>
<dbReference type="RefSeq" id="WP_184199902.1">
    <property type="nucleotide sequence ID" value="NZ_JACHGW010000003.1"/>
</dbReference>
<comment type="caution">
    <text evidence="2">The sequence shown here is derived from an EMBL/GenBank/DDBJ whole genome shotgun (WGS) entry which is preliminary data.</text>
</comment>
<evidence type="ECO:0000256" key="1">
    <source>
        <dbReference type="SAM" id="Phobius"/>
    </source>
</evidence>